<dbReference type="Pfam" id="PF12796">
    <property type="entry name" value="Ank_2"/>
    <property type="match status" value="1"/>
</dbReference>
<comment type="caution">
    <text evidence="4">The sequence shown here is derived from an EMBL/GenBank/DDBJ whole genome shotgun (WGS) entry which is preliminary data.</text>
</comment>
<dbReference type="PANTHER" id="PTHR24177:SF215">
    <property type="entry name" value="PGG DOMAIN-CONTAINING PROTEIN"/>
    <property type="match status" value="1"/>
</dbReference>
<keyword evidence="2" id="KW-0812">Transmembrane</keyword>
<keyword evidence="2" id="KW-0472">Membrane</keyword>
<protein>
    <submittedName>
        <fullName evidence="4">Putative ankyrin repeat-containing domain, PGG domain-containing protein</fullName>
    </submittedName>
</protein>
<dbReference type="InterPro" id="IPR002110">
    <property type="entry name" value="Ankyrin_rpt"/>
</dbReference>
<evidence type="ECO:0000313" key="5">
    <source>
        <dbReference type="Proteomes" id="UP000265566"/>
    </source>
</evidence>
<evidence type="ECO:0000256" key="1">
    <source>
        <dbReference type="ARBA" id="ARBA00004413"/>
    </source>
</evidence>
<proteinExistence type="predicted"/>
<feature type="transmembrane region" description="Helical" evidence="2">
    <location>
        <begin position="594"/>
        <end position="616"/>
    </location>
</feature>
<dbReference type="Gramene" id="rna7825">
    <property type="protein sequence ID" value="RHN72145.1"/>
    <property type="gene ID" value="gene7825"/>
</dbReference>
<feature type="transmembrane region" description="Helical" evidence="2">
    <location>
        <begin position="548"/>
        <end position="573"/>
    </location>
</feature>
<feature type="domain" description="PGG" evidence="3">
    <location>
        <begin position="503"/>
        <end position="613"/>
    </location>
</feature>
<sequence length="684" mass="79657">MMRQVGSIEKMKEPYILAKRYNWKGFLEFFLKHKDLLDKQIDLHQSTPFHYAAHCGSPEMYNKMLLKVDPSNMQHVLRMQDDMGNTPLHEVAFTGEVEMTKSILKKEEETMSEQFPRPLLQLRNKLGETPVYRAAALGKTSLVKCFVEELGVDLRDHFHRTGDKMSILHTAVIDQFFGTALWLLKRYNELADLKEQNDLTTLQLLTKMPSAFKSQTQMGAFKNFIYPLLPDYQDYAYYLHDKDDTRKRQDLEIGEKGMKEQYQTQWKQPPQIHHTKLSGFSWMWYTMWKALSKEWKGIEKLWRKKEMHNLAQELVHLLAKNDNSWQHSSVHWDKTVSMGMPHHIIEEKQKEKQEKQDDTGIKAIIYTPLLMAACSGIIEIVEVIIHFHPQSIEHVSKDEQNILYMVVKHRQLEIFQMLKKLKMVGRLAGKIDKESNTVLHSTADFKGGSQPGYALQLQEELHWFERIEKRLPYHYVIHKNNNNQTARELFEEKHEQLLKDAREWIKETAQSCSAVAVLVATVVFAAAYTVPGGTDDYGLPRLLHHPIFVVFTVMDVVALASSLASVVMFLSILTSPCELWDFRRSLPRKLMAGFAFLFFSMATTVLVFSATILVNIKLDKNKWTSSLTYTAAFFPVSIFAMMQFPLYVAMKGCVVSLLRRLKKIVPRFFLNLIKRSQRDRLWDI</sequence>
<dbReference type="SUPFAM" id="SSF48403">
    <property type="entry name" value="Ankyrin repeat"/>
    <property type="match status" value="2"/>
</dbReference>
<gene>
    <name evidence="4" type="ORF">MtrunA17_Chr2g0284501</name>
</gene>
<dbReference type="SMART" id="SM00248">
    <property type="entry name" value="ANK"/>
    <property type="match status" value="5"/>
</dbReference>
<feature type="transmembrane region" description="Helical" evidence="2">
    <location>
        <begin position="508"/>
        <end position="528"/>
    </location>
</feature>
<name>A0A396J6G2_MEDTR</name>
<dbReference type="EMBL" id="PSQE01000002">
    <property type="protein sequence ID" value="RHN72145.1"/>
    <property type="molecule type" value="Genomic_DNA"/>
</dbReference>
<dbReference type="Proteomes" id="UP000265566">
    <property type="component" value="Chromosome 2"/>
</dbReference>
<accession>A0A396J6G2</accession>
<dbReference type="PANTHER" id="PTHR24177">
    <property type="entry name" value="CASKIN"/>
    <property type="match status" value="1"/>
</dbReference>
<dbReference type="AlphaFoldDB" id="A0A396J6G2"/>
<keyword evidence="2" id="KW-1133">Transmembrane helix</keyword>
<dbReference type="Gene3D" id="1.25.40.20">
    <property type="entry name" value="Ankyrin repeat-containing domain"/>
    <property type="match status" value="2"/>
</dbReference>
<evidence type="ECO:0000259" key="3">
    <source>
        <dbReference type="Pfam" id="PF13962"/>
    </source>
</evidence>
<dbReference type="Pfam" id="PF13962">
    <property type="entry name" value="PGG"/>
    <property type="match status" value="1"/>
</dbReference>
<dbReference type="GO" id="GO:0005886">
    <property type="term" value="C:plasma membrane"/>
    <property type="evidence" value="ECO:0007669"/>
    <property type="project" value="UniProtKB-SubCell"/>
</dbReference>
<evidence type="ECO:0000313" key="4">
    <source>
        <dbReference type="EMBL" id="RHN72145.1"/>
    </source>
</evidence>
<dbReference type="FunFam" id="1.25.40.20:FF:000679">
    <property type="entry name" value="Uncharacterized protein"/>
    <property type="match status" value="1"/>
</dbReference>
<evidence type="ECO:0000256" key="2">
    <source>
        <dbReference type="SAM" id="Phobius"/>
    </source>
</evidence>
<dbReference type="InterPro" id="IPR026961">
    <property type="entry name" value="PGG_dom"/>
</dbReference>
<organism evidence="4 5">
    <name type="scientific">Medicago truncatula</name>
    <name type="common">Barrel medic</name>
    <name type="synonym">Medicago tribuloides</name>
    <dbReference type="NCBI Taxonomy" id="3880"/>
    <lineage>
        <taxon>Eukaryota</taxon>
        <taxon>Viridiplantae</taxon>
        <taxon>Streptophyta</taxon>
        <taxon>Embryophyta</taxon>
        <taxon>Tracheophyta</taxon>
        <taxon>Spermatophyta</taxon>
        <taxon>Magnoliopsida</taxon>
        <taxon>eudicotyledons</taxon>
        <taxon>Gunneridae</taxon>
        <taxon>Pentapetalae</taxon>
        <taxon>rosids</taxon>
        <taxon>fabids</taxon>
        <taxon>Fabales</taxon>
        <taxon>Fabaceae</taxon>
        <taxon>Papilionoideae</taxon>
        <taxon>50 kb inversion clade</taxon>
        <taxon>NPAAA clade</taxon>
        <taxon>Hologalegina</taxon>
        <taxon>IRL clade</taxon>
        <taxon>Trifolieae</taxon>
        <taxon>Medicago</taxon>
    </lineage>
</organism>
<comment type="subcellular location">
    <subcellularLocation>
        <location evidence="1">Cell membrane</location>
        <topology evidence="1">Peripheral membrane protein</topology>
        <orientation evidence="1">Cytoplasmic side</orientation>
    </subcellularLocation>
</comment>
<dbReference type="InterPro" id="IPR036770">
    <property type="entry name" value="Ankyrin_rpt-contain_sf"/>
</dbReference>
<reference evidence="5" key="1">
    <citation type="journal article" date="2018" name="Nat. Plants">
        <title>Whole-genome landscape of Medicago truncatula symbiotic genes.</title>
        <authorList>
            <person name="Pecrix Y."/>
            <person name="Staton S.E."/>
            <person name="Sallet E."/>
            <person name="Lelandais-Briere C."/>
            <person name="Moreau S."/>
            <person name="Carrere S."/>
            <person name="Blein T."/>
            <person name="Jardinaud M.F."/>
            <person name="Latrasse D."/>
            <person name="Zouine M."/>
            <person name="Zahm M."/>
            <person name="Kreplak J."/>
            <person name="Mayjonade B."/>
            <person name="Satge C."/>
            <person name="Perez M."/>
            <person name="Cauet S."/>
            <person name="Marande W."/>
            <person name="Chantry-Darmon C."/>
            <person name="Lopez-Roques C."/>
            <person name="Bouchez O."/>
            <person name="Berard A."/>
            <person name="Debelle F."/>
            <person name="Munos S."/>
            <person name="Bendahmane A."/>
            <person name="Berges H."/>
            <person name="Niebel A."/>
            <person name="Buitink J."/>
            <person name="Frugier F."/>
            <person name="Benhamed M."/>
            <person name="Crespi M."/>
            <person name="Gouzy J."/>
            <person name="Gamas P."/>
        </authorList>
    </citation>
    <scope>NUCLEOTIDE SEQUENCE [LARGE SCALE GENOMIC DNA]</scope>
    <source>
        <strain evidence="5">cv. Jemalong A17</strain>
    </source>
</reference>
<feature type="transmembrane region" description="Helical" evidence="2">
    <location>
        <begin position="636"/>
        <end position="658"/>
    </location>
</feature>
<dbReference type="OrthoDB" id="1427171at2759"/>